<reference evidence="2 3" key="1">
    <citation type="submission" date="2020-04" db="EMBL/GenBank/DDBJ databases">
        <title>Chitinophaga sp. G-6-1-13 sp. nov., isolated from soil.</title>
        <authorList>
            <person name="Dahal R.H."/>
            <person name="Chaudhary D.K."/>
        </authorList>
    </citation>
    <scope>NUCLEOTIDE SEQUENCE [LARGE SCALE GENOMIC DNA]</scope>
    <source>
        <strain evidence="2 3">G-6-1-13</strain>
    </source>
</reference>
<evidence type="ECO:0000313" key="3">
    <source>
        <dbReference type="Proteomes" id="UP000583266"/>
    </source>
</evidence>
<organism evidence="2 3">
    <name type="scientific">Chitinophaga fulva</name>
    <dbReference type="NCBI Taxonomy" id="2728842"/>
    <lineage>
        <taxon>Bacteria</taxon>
        <taxon>Pseudomonadati</taxon>
        <taxon>Bacteroidota</taxon>
        <taxon>Chitinophagia</taxon>
        <taxon>Chitinophagales</taxon>
        <taxon>Chitinophagaceae</taxon>
        <taxon>Chitinophaga</taxon>
    </lineage>
</organism>
<keyword evidence="1" id="KW-0732">Signal</keyword>
<accession>A0A848GQ15</accession>
<keyword evidence="3" id="KW-1185">Reference proteome</keyword>
<protein>
    <submittedName>
        <fullName evidence="2">WG repeat-containing protein</fullName>
    </submittedName>
</protein>
<name>A0A848GQ15_9BACT</name>
<dbReference type="EMBL" id="JABBGC010000003">
    <property type="protein sequence ID" value="NML40616.1"/>
    <property type="molecule type" value="Genomic_DNA"/>
</dbReference>
<gene>
    <name evidence="2" type="ORF">HHL17_25695</name>
</gene>
<comment type="caution">
    <text evidence="2">The sequence shown here is derived from an EMBL/GenBank/DDBJ whole genome shotgun (WGS) entry which is preliminary data.</text>
</comment>
<dbReference type="InterPro" id="IPR032774">
    <property type="entry name" value="WG_beta_rep"/>
</dbReference>
<evidence type="ECO:0000313" key="2">
    <source>
        <dbReference type="EMBL" id="NML40616.1"/>
    </source>
</evidence>
<feature type="chain" id="PRO_5032372596" evidence="1">
    <location>
        <begin position="23"/>
        <end position="800"/>
    </location>
</feature>
<dbReference type="PANTHER" id="PTHR37841:SF1">
    <property type="entry name" value="DUF3298 DOMAIN-CONTAINING PROTEIN"/>
    <property type="match status" value="1"/>
</dbReference>
<dbReference type="AlphaFoldDB" id="A0A848GQ15"/>
<evidence type="ECO:0000256" key="1">
    <source>
        <dbReference type="SAM" id="SignalP"/>
    </source>
</evidence>
<dbReference type="Proteomes" id="UP000583266">
    <property type="component" value="Unassembled WGS sequence"/>
</dbReference>
<dbReference type="Pfam" id="PF14903">
    <property type="entry name" value="WG_beta_rep"/>
    <property type="match status" value="6"/>
</dbReference>
<dbReference type="RefSeq" id="WP_169227706.1">
    <property type="nucleotide sequence ID" value="NZ_JABBGC010000003.1"/>
</dbReference>
<feature type="signal peptide" evidence="1">
    <location>
        <begin position="1"/>
        <end position="22"/>
    </location>
</feature>
<sequence>MMNKKVWTGFVGLMLAGHVLLAQQGSVFMNGYARIVTKEKSWYIDTAGQKAFDKIEAVYHPVDSVSEQSIFSNTDHSMAIVSSNGRKGLINEKGQWVLKPEYDKLEVEFNVYLAVYKQGKMTYADTWGKLLLPLQFEKVGILDDDRYDVKQQGKWGIYDVRRQQLVIPAVYDEFDYCGGCGRKSDYLYAKKNGKWGIISAANEVLVPFAFEHSHFMMRSDEWVCSFKQNGKNVVVNIPRKKVYGEPLYSQMKVIGNGMLILSKGGRFGLVNRNGEQVLDFIYDDIADPYGDFASGPYLTVRKGDKTGIVNMDGRVVIAPILDEEVSCTDDYIIAARNGLYNVFDSTGKSLLPEDYNEIEPLRSSGGSPLFALKQKALYGFFNPANGKVIAPAFHEVDMITSGRDKGLIQVTYQNKPGLYKSDGTLMLPVKYNAYELLTDHLLSVRTSTGTGLFDANTQQEIIPAKFKYINPIAPDSTLLSVTVENESGDVTYGLYSLSGQELVPPIYEVIYPVNKDQYLLMKETEKAIFSMATGKTIVLPYRNVVPAHIPDILVVSDSSNSYLWDVVKGKSLLAPFPLVKKYYGDTTLSPAIGEFGFGVAPVTKNGKMGVINANGQEVLPVIYDGVLILPQGVILLARQNGNVWKYGYADTTGKLLVPLEYDYNVNGYIYDYEDSTYLPLYKSVDNYTRAYQKGMAGRDGKIIIPALYDRIFVGKNNTGFLAEKEAYFTILNAAGNAVTSERFREVMLPPTVNPYAETAVLTYPLLCRKNERYVYLLRNGKTLPLQLTGVVQFNPETDVW</sequence>
<dbReference type="PANTHER" id="PTHR37841">
    <property type="entry name" value="GLR2918 PROTEIN"/>
    <property type="match status" value="1"/>
</dbReference>
<proteinExistence type="predicted"/>